<feature type="compositionally biased region" description="Polar residues" evidence="1">
    <location>
        <begin position="1"/>
        <end position="11"/>
    </location>
</feature>
<dbReference type="Pfam" id="PF10358">
    <property type="entry name" value="NT-C2"/>
    <property type="match status" value="1"/>
</dbReference>
<name>A0AA38UG41_9AGAR</name>
<feature type="compositionally biased region" description="Low complexity" evidence="1">
    <location>
        <begin position="563"/>
        <end position="573"/>
    </location>
</feature>
<accession>A0AA38UG41</accession>
<sequence>MHTPLTPSSVNGHGPRHHSPARPEHKHAHSDLPTHGFRAQLQNLLPRHSLFHVHVQIHQISSIPLVHGEFAARWKFRGVQSQTGLLKRVKVKRRGSQKGKGKEVAASDNFGSGEVAADHRSSSSNSLSEDQKPNIPSVVVSGYTSPTTSSQPKSPFQEMLHPARSDFSRTNSALSSSSNSQYTSSTHLPPSLSITSITSNSSPPTPTTSVETYSNTRGITPFYELKDHAVVWEHPLDVVIKMDIDRETSELMPNEFKLVVMQRVIPGDPNAPRNPRLGALYLDLSEYAGVGKEVTRTYLLRDTKMNATVKLTINVEHVGGDTNYIAPPLPKGEIFNGVAELLDEDVYLTRPRALDLWGPYHNQQELEMDLLGGTSIPELQSAAAGKSRSKSRTRATSQARSKHSRIPSNGKSSMISAEDANSEADFYIEPPEGDSDLEEPKYEVPFDVSRLPLAYGPKTTEMLIEAIFNPVRVTHHDLKGNPFTYYVSPEELKKEEERKLEQQRDKDMTIRARHLGNDSPSLYSADDTSSHSGHTGSQENTDGGRGRTGVRGWWSKRKKTAMSSTPTGSSTPATPVPVR</sequence>
<feature type="compositionally biased region" description="Polar residues" evidence="1">
    <location>
        <begin position="406"/>
        <end position="415"/>
    </location>
</feature>
<dbReference type="PANTHER" id="PTHR21456:SF1">
    <property type="entry name" value="C2 NT-TYPE DOMAIN-CONTAINING PROTEIN"/>
    <property type="match status" value="1"/>
</dbReference>
<dbReference type="EMBL" id="MU806076">
    <property type="protein sequence ID" value="KAJ3840507.1"/>
    <property type="molecule type" value="Genomic_DNA"/>
</dbReference>
<dbReference type="Proteomes" id="UP001163846">
    <property type="component" value="Unassembled WGS sequence"/>
</dbReference>
<protein>
    <recommendedName>
        <fullName evidence="2">C2 NT-type domain-containing protein</fullName>
    </recommendedName>
</protein>
<feature type="domain" description="C2 NT-type" evidence="2">
    <location>
        <begin position="41"/>
        <end position="317"/>
    </location>
</feature>
<feature type="region of interest" description="Disordered" evidence="1">
    <location>
        <begin position="1"/>
        <end position="32"/>
    </location>
</feature>
<dbReference type="AlphaFoldDB" id="A0AA38UG41"/>
<feature type="compositionally biased region" description="Basic and acidic residues" evidence="1">
    <location>
        <begin position="492"/>
        <end position="510"/>
    </location>
</feature>
<gene>
    <name evidence="3" type="ORF">F5878DRAFT_612980</name>
</gene>
<feature type="region of interest" description="Disordered" evidence="1">
    <location>
        <begin position="492"/>
        <end position="579"/>
    </location>
</feature>
<dbReference type="PROSITE" id="PS51840">
    <property type="entry name" value="C2_NT"/>
    <property type="match status" value="1"/>
</dbReference>
<dbReference type="InterPro" id="IPR039931">
    <property type="entry name" value="EEIG1/2-like"/>
</dbReference>
<organism evidence="3 4">
    <name type="scientific">Lentinula raphanica</name>
    <dbReference type="NCBI Taxonomy" id="153919"/>
    <lineage>
        <taxon>Eukaryota</taxon>
        <taxon>Fungi</taxon>
        <taxon>Dikarya</taxon>
        <taxon>Basidiomycota</taxon>
        <taxon>Agaricomycotina</taxon>
        <taxon>Agaricomycetes</taxon>
        <taxon>Agaricomycetidae</taxon>
        <taxon>Agaricales</taxon>
        <taxon>Marasmiineae</taxon>
        <taxon>Omphalotaceae</taxon>
        <taxon>Lentinula</taxon>
    </lineage>
</organism>
<reference evidence="3" key="1">
    <citation type="submission" date="2022-08" db="EMBL/GenBank/DDBJ databases">
        <authorList>
            <consortium name="DOE Joint Genome Institute"/>
            <person name="Min B."/>
            <person name="Riley R."/>
            <person name="Sierra-Patev S."/>
            <person name="Naranjo-Ortiz M."/>
            <person name="Looney B."/>
            <person name="Konkel Z."/>
            <person name="Slot J.C."/>
            <person name="Sakamoto Y."/>
            <person name="Steenwyk J.L."/>
            <person name="Rokas A."/>
            <person name="Carro J."/>
            <person name="Camarero S."/>
            <person name="Ferreira P."/>
            <person name="Molpeceres G."/>
            <person name="Ruiz-Duenas F.J."/>
            <person name="Serrano A."/>
            <person name="Henrissat B."/>
            <person name="Drula E."/>
            <person name="Hughes K.W."/>
            <person name="Mata J.L."/>
            <person name="Ishikawa N.K."/>
            <person name="Vargas-Isla R."/>
            <person name="Ushijima S."/>
            <person name="Smith C.A."/>
            <person name="Ahrendt S."/>
            <person name="Andreopoulos W."/>
            <person name="He G."/>
            <person name="Labutti K."/>
            <person name="Lipzen A."/>
            <person name="Ng V."/>
            <person name="Sandor L."/>
            <person name="Barry K."/>
            <person name="Martinez A.T."/>
            <person name="Xiao Y."/>
            <person name="Gibbons J.G."/>
            <person name="Terashima K."/>
            <person name="Hibbett D.S."/>
            <person name="Grigoriev I.V."/>
        </authorList>
    </citation>
    <scope>NUCLEOTIDE SEQUENCE</scope>
    <source>
        <strain evidence="3">TFB9207</strain>
    </source>
</reference>
<proteinExistence type="predicted"/>
<dbReference type="PANTHER" id="PTHR21456">
    <property type="entry name" value="FAMILY WITH SEQUENCE SIMILARITY 102"/>
    <property type="match status" value="1"/>
</dbReference>
<evidence type="ECO:0000256" key="1">
    <source>
        <dbReference type="SAM" id="MobiDB-lite"/>
    </source>
</evidence>
<comment type="caution">
    <text evidence="3">The sequence shown here is derived from an EMBL/GenBank/DDBJ whole genome shotgun (WGS) entry which is preliminary data.</text>
</comment>
<feature type="compositionally biased region" description="Basic residues" evidence="1">
    <location>
        <begin position="14"/>
        <end position="28"/>
    </location>
</feature>
<feature type="region of interest" description="Disordered" evidence="1">
    <location>
        <begin position="90"/>
        <end position="213"/>
    </location>
</feature>
<feature type="compositionally biased region" description="Low complexity" evidence="1">
    <location>
        <begin position="168"/>
        <end position="202"/>
    </location>
</feature>
<feature type="compositionally biased region" description="Polar residues" evidence="1">
    <location>
        <begin position="518"/>
        <end position="541"/>
    </location>
</feature>
<evidence type="ECO:0000313" key="3">
    <source>
        <dbReference type="EMBL" id="KAJ3840507.1"/>
    </source>
</evidence>
<keyword evidence="4" id="KW-1185">Reference proteome</keyword>
<feature type="region of interest" description="Disordered" evidence="1">
    <location>
        <begin position="380"/>
        <end position="419"/>
    </location>
</feature>
<dbReference type="InterPro" id="IPR019448">
    <property type="entry name" value="NT-C2"/>
</dbReference>
<feature type="compositionally biased region" description="Low complexity" evidence="1">
    <location>
        <begin position="144"/>
        <end position="155"/>
    </location>
</feature>
<evidence type="ECO:0000313" key="4">
    <source>
        <dbReference type="Proteomes" id="UP001163846"/>
    </source>
</evidence>
<feature type="compositionally biased region" description="Basic residues" evidence="1">
    <location>
        <begin position="90"/>
        <end position="99"/>
    </location>
</feature>
<evidence type="ECO:0000259" key="2">
    <source>
        <dbReference type="PROSITE" id="PS51840"/>
    </source>
</evidence>